<accession>A0A7X0WF77</accession>
<keyword evidence="4 7" id="KW-0812">Transmembrane</keyword>
<evidence type="ECO:0000259" key="8">
    <source>
        <dbReference type="Pfam" id="PF01757"/>
    </source>
</evidence>
<comment type="caution">
    <text evidence="9">The sequence shown here is derived from an EMBL/GenBank/DDBJ whole genome shotgun (WGS) entry which is preliminary data.</text>
</comment>
<gene>
    <name evidence="9" type="ORF">HB759_12260</name>
</gene>
<proteinExistence type="inferred from homology"/>
<feature type="transmembrane region" description="Helical" evidence="7">
    <location>
        <begin position="185"/>
        <end position="205"/>
    </location>
</feature>
<dbReference type="GO" id="GO:0016413">
    <property type="term" value="F:O-acetyltransferase activity"/>
    <property type="evidence" value="ECO:0007669"/>
    <property type="project" value="TreeGrafter"/>
</dbReference>
<dbReference type="PANTHER" id="PTHR40074:SF2">
    <property type="entry name" value="O-ACETYLTRANSFERASE WECH"/>
    <property type="match status" value="1"/>
</dbReference>
<feature type="transmembrane region" description="Helical" evidence="7">
    <location>
        <begin position="217"/>
        <end position="238"/>
    </location>
</feature>
<feature type="transmembrane region" description="Helical" evidence="7">
    <location>
        <begin position="282"/>
        <end position="300"/>
    </location>
</feature>
<dbReference type="Pfam" id="PF01757">
    <property type="entry name" value="Acyl_transf_3"/>
    <property type="match status" value="1"/>
</dbReference>
<dbReference type="GO" id="GO:0005886">
    <property type="term" value="C:plasma membrane"/>
    <property type="evidence" value="ECO:0007669"/>
    <property type="project" value="UniProtKB-SubCell"/>
</dbReference>
<dbReference type="Proteomes" id="UP000532866">
    <property type="component" value="Unassembled WGS sequence"/>
</dbReference>
<evidence type="ECO:0000256" key="3">
    <source>
        <dbReference type="ARBA" id="ARBA00022475"/>
    </source>
</evidence>
<dbReference type="InterPro" id="IPR002656">
    <property type="entry name" value="Acyl_transf_3_dom"/>
</dbReference>
<evidence type="ECO:0000256" key="2">
    <source>
        <dbReference type="ARBA" id="ARBA00007400"/>
    </source>
</evidence>
<dbReference type="EMBL" id="JAAROL010000004">
    <property type="protein sequence ID" value="MBC1332712.1"/>
    <property type="molecule type" value="Genomic_DNA"/>
</dbReference>
<keyword evidence="3" id="KW-1003">Cell membrane</keyword>
<keyword evidence="9" id="KW-0808">Transferase</keyword>
<evidence type="ECO:0000256" key="7">
    <source>
        <dbReference type="SAM" id="Phobius"/>
    </source>
</evidence>
<dbReference type="PANTHER" id="PTHR40074">
    <property type="entry name" value="O-ACETYLTRANSFERASE WECH"/>
    <property type="match status" value="1"/>
</dbReference>
<protein>
    <submittedName>
        <fullName evidence="9">Acyltransferase family protein</fullName>
    </submittedName>
</protein>
<sequence>MERKDNLDLLRCMSILMVIVIHVSASHLIANAPKMNTNFDIANFYDSISRTAVPLFVLLSGYFTLRKSKNLAMYFKKLTLGLIVPTIIWMVLYEFFEFIDHGGWDAFVAFVGDGGLWGAFNNLVFHNFGRHLWFMPMFIGLQILAPLLIAVRNKIGEWGFLLLGIFFLAFGILEAILSFSGTDMIVANIFNSFVYLGYFILGYSLPNTIFSRLKKVIWLGLFVVSSVTIYLCTGWAVGNRTTISFKPLYFYDYLSIFVIIAAISLFMLFTKIKIRNRALQNVSRLITPHIFFIYFVHLIVLRYVTKFFAEMIPVENHLTWAIPVMSIIIFIISYLIAVIFGGIKGLFIRKKPSGFKMPESPIGGI</sequence>
<feature type="transmembrane region" description="Helical" evidence="7">
    <location>
        <begin position="320"/>
        <end position="347"/>
    </location>
</feature>
<keyword evidence="9" id="KW-0012">Acyltransferase</keyword>
<name>A0A7X0WF77_9LIST</name>
<feature type="transmembrane region" description="Helical" evidence="7">
    <location>
        <begin position="44"/>
        <end position="65"/>
    </location>
</feature>
<evidence type="ECO:0000313" key="10">
    <source>
        <dbReference type="Proteomes" id="UP000532866"/>
    </source>
</evidence>
<evidence type="ECO:0000313" key="9">
    <source>
        <dbReference type="EMBL" id="MBC1332712.1"/>
    </source>
</evidence>
<evidence type="ECO:0000256" key="6">
    <source>
        <dbReference type="ARBA" id="ARBA00023136"/>
    </source>
</evidence>
<dbReference type="GO" id="GO:0009246">
    <property type="term" value="P:enterobacterial common antigen biosynthetic process"/>
    <property type="evidence" value="ECO:0007669"/>
    <property type="project" value="TreeGrafter"/>
</dbReference>
<keyword evidence="5 7" id="KW-1133">Transmembrane helix</keyword>
<evidence type="ECO:0000256" key="4">
    <source>
        <dbReference type="ARBA" id="ARBA00022692"/>
    </source>
</evidence>
<dbReference type="AlphaFoldDB" id="A0A7X0WF77"/>
<feature type="domain" description="Acyltransferase 3" evidence="8">
    <location>
        <begin position="6"/>
        <end position="337"/>
    </location>
</feature>
<feature type="transmembrane region" description="Helical" evidence="7">
    <location>
        <begin position="77"/>
        <end position="96"/>
    </location>
</feature>
<comment type="subcellular location">
    <subcellularLocation>
        <location evidence="1">Cell membrane</location>
        <topology evidence="1">Multi-pass membrane protein</topology>
    </subcellularLocation>
</comment>
<evidence type="ECO:0000256" key="1">
    <source>
        <dbReference type="ARBA" id="ARBA00004651"/>
    </source>
</evidence>
<evidence type="ECO:0000256" key="5">
    <source>
        <dbReference type="ARBA" id="ARBA00022989"/>
    </source>
</evidence>
<feature type="transmembrane region" description="Helical" evidence="7">
    <location>
        <begin position="132"/>
        <end position="151"/>
    </location>
</feature>
<dbReference type="RefSeq" id="WP_185374401.1">
    <property type="nucleotide sequence ID" value="NZ_JAARNB010000004.1"/>
</dbReference>
<feature type="transmembrane region" description="Helical" evidence="7">
    <location>
        <begin position="158"/>
        <end position="179"/>
    </location>
</feature>
<keyword evidence="6 7" id="KW-0472">Membrane</keyword>
<comment type="similarity">
    <text evidence="2">Belongs to the acyltransferase 3 family.</text>
</comment>
<feature type="transmembrane region" description="Helical" evidence="7">
    <location>
        <begin position="12"/>
        <end position="32"/>
    </location>
</feature>
<feature type="transmembrane region" description="Helical" evidence="7">
    <location>
        <begin position="250"/>
        <end position="270"/>
    </location>
</feature>
<reference evidence="9 10" key="1">
    <citation type="submission" date="2020-03" db="EMBL/GenBank/DDBJ databases">
        <title>Soil Listeria distribution.</title>
        <authorList>
            <person name="Liao J."/>
            <person name="Wiedmann M."/>
        </authorList>
    </citation>
    <scope>NUCLEOTIDE SEQUENCE [LARGE SCALE GENOMIC DNA]</scope>
    <source>
        <strain evidence="9 10">FSL L7-1833</strain>
    </source>
</reference>
<organism evidence="9 10">
    <name type="scientific">Listeria booriae</name>
    <dbReference type="NCBI Taxonomy" id="1552123"/>
    <lineage>
        <taxon>Bacteria</taxon>
        <taxon>Bacillati</taxon>
        <taxon>Bacillota</taxon>
        <taxon>Bacilli</taxon>
        <taxon>Bacillales</taxon>
        <taxon>Listeriaceae</taxon>
        <taxon>Listeria</taxon>
    </lineage>
</organism>